<evidence type="ECO:0000256" key="4">
    <source>
        <dbReference type="ARBA" id="ARBA00022617"/>
    </source>
</evidence>
<protein>
    <recommendedName>
        <fullName evidence="3 10">Heme chaperone HemW</fullName>
    </recommendedName>
</protein>
<dbReference type="KEGG" id="cbd:CBUD_1468"/>
<keyword evidence="10" id="KW-0004">4Fe-4S</keyword>
<dbReference type="SFLD" id="SFLDF00562">
    <property type="entry name" value="HemN-like__clustered_with_heat"/>
    <property type="match status" value="1"/>
</dbReference>
<keyword evidence="5 10" id="KW-0949">S-adenosyl-L-methionine</keyword>
<keyword evidence="4 10" id="KW-0349">Heme</keyword>
<dbReference type="CDD" id="cd01335">
    <property type="entry name" value="Radical_SAM"/>
    <property type="match status" value="1"/>
</dbReference>
<dbReference type="GO" id="GO:0005737">
    <property type="term" value="C:cytoplasm"/>
    <property type="evidence" value="ECO:0007669"/>
    <property type="project" value="UniProtKB-SubCell"/>
</dbReference>
<dbReference type="InterPro" id="IPR007197">
    <property type="entry name" value="rSAM"/>
</dbReference>
<dbReference type="Pfam" id="PF04055">
    <property type="entry name" value="Radical_SAM"/>
    <property type="match status" value="1"/>
</dbReference>
<evidence type="ECO:0000256" key="9">
    <source>
        <dbReference type="ARBA" id="ARBA00023186"/>
    </source>
</evidence>
<dbReference type="AlphaFoldDB" id="A9KGH1"/>
<evidence type="ECO:0000256" key="8">
    <source>
        <dbReference type="ARBA" id="ARBA00023014"/>
    </source>
</evidence>
<comment type="cofactor">
    <cofactor evidence="1">
        <name>[4Fe-4S] cluster</name>
        <dbReference type="ChEBI" id="CHEBI:49883"/>
    </cofactor>
</comment>
<evidence type="ECO:0000313" key="12">
    <source>
        <dbReference type="EMBL" id="ABS78155.1"/>
    </source>
</evidence>
<dbReference type="Pfam" id="PF06969">
    <property type="entry name" value="HemN_C"/>
    <property type="match status" value="1"/>
</dbReference>
<dbReference type="InterPro" id="IPR058240">
    <property type="entry name" value="rSAM_sf"/>
</dbReference>
<comment type="function">
    <text evidence="10">Probably acts as a heme chaperone, transferring heme to an unknown acceptor. Binds one molecule of heme per monomer, possibly covalently. Binds 1 [4Fe-4S] cluster. The cluster is coordinated with 3 cysteines and an exchangeable S-adenosyl-L-methionine.</text>
</comment>
<comment type="subcellular location">
    <subcellularLocation>
        <location evidence="10">Cytoplasm</location>
    </subcellularLocation>
</comment>
<reference evidence="12 13" key="1">
    <citation type="journal article" date="2009" name="Infect. Immun.">
        <title>Comparative genomics reveal extensive transposon-mediated genomic plasticity and diversity among potential effector proteins within the genus Coxiella.</title>
        <authorList>
            <person name="Beare P.A."/>
            <person name="Unsworth N."/>
            <person name="Andoh M."/>
            <person name="Voth D.E."/>
            <person name="Omsland A."/>
            <person name="Gilk S.D."/>
            <person name="Williams K.P."/>
            <person name="Sobral B.W."/>
            <person name="Kupko J.J.III."/>
            <person name="Porcella S.F."/>
            <person name="Samuel J.E."/>
            <person name="Heinzen R.A."/>
        </authorList>
    </citation>
    <scope>NUCLEOTIDE SEQUENCE [LARGE SCALE GENOMIC DNA]</scope>
    <source>
        <strain evidence="12 13">Dugway 5J108-111</strain>
    </source>
</reference>
<dbReference type="PANTHER" id="PTHR13932">
    <property type="entry name" value="COPROPORPHYRINIGEN III OXIDASE"/>
    <property type="match status" value="1"/>
</dbReference>
<dbReference type="GO" id="GO:0004109">
    <property type="term" value="F:coproporphyrinogen oxidase activity"/>
    <property type="evidence" value="ECO:0007669"/>
    <property type="project" value="InterPro"/>
</dbReference>
<dbReference type="InterPro" id="IPR004559">
    <property type="entry name" value="HemW-like"/>
</dbReference>
<dbReference type="SUPFAM" id="SSF102114">
    <property type="entry name" value="Radical SAM enzymes"/>
    <property type="match status" value="1"/>
</dbReference>
<dbReference type="InterPro" id="IPR034505">
    <property type="entry name" value="Coproporphyrinogen-III_oxidase"/>
</dbReference>
<keyword evidence="6 10" id="KW-0479">Metal-binding</keyword>
<keyword evidence="9 10" id="KW-0143">Chaperone</keyword>
<dbReference type="Gene3D" id="3.20.20.70">
    <property type="entry name" value="Aldolase class I"/>
    <property type="match status" value="1"/>
</dbReference>
<dbReference type="GO" id="GO:0051539">
    <property type="term" value="F:4 iron, 4 sulfur cluster binding"/>
    <property type="evidence" value="ECO:0007669"/>
    <property type="project" value="UniProtKB-UniRule"/>
</dbReference>
<dbReference type="HOGENOM" id="CLU_027579_2_1_6"/>
<keyword evidence="8 10" id="KW-0411">Iron-sulfur</keyword>
<dbReference type="InterPro" id="IPR006638">
    <property type="entry name" value="Elp3/MiaA/NifB-like_rSAM"/>
</dbReference>
<keyword evidence="10" id="KW-0963">Cytoplasm</keyword>
<dbReference type="GO" id="GO:0046872">
    <property type="term" value="F:metal ion binding"/>
    <property type="evidence" value="ECO:0007669"/>
    <property type="project" value="UniProtKB-UniRule"/>
</dbReference>
<keyword evidence="12" id="KW-0560">Oxidoreductase</keyword>
<dbReference type="PANTHER" id="PTHR13932:SF5">
    <property type="entry name" value="RADICAL S-ADENOSYL METHIONINE DOMAIN-CONTAINING PROTEIN 1, MITOCHONDRIAL"/>
    <property type="match status" value="1"/>
</dbReference>
<evidence type="ECO:0000256" key="10">
    <source>
        <dbReference type="RuleBase" id="RU364116"/>
    </source>
</evidence>
<comment type="similarity">
    <text evidence="2">Belongs to the anaerobic coproporphyrinogen-III oxidase family. HemW subfamily.</text>
</comment>
<accession>A9KGH1</accession>
<gene>
    <name evidence="12" type="ordered locus">CBUD_1468</name>
</gene>
<evidence type="ECO:0000259" key="11">
    <source>
        <dbReference type="PROSITE" id="PS51918"/>
    </source>
</evidence>
<evidence type="ECO:0000256" key="3">
    <source>
        <dbReference type="ARBA" id="ARBA00017228"/>
    </source>
</evidence>
<dbReference type="SFLD" id="SFLDS00029">
    <property type="entry name" value="Radical_SAM"/>
    <property type="match status" value="1"/>
</dbReference>
<dbReference type="RefSeq" id="WP_005772850.1">
    <property type="nucleotide sequence ID" value="NC_009727.1"/>
</dbReference>
<dbReference type="SFLD" id="SFLDF00288">
    <property type="entry name" value="HemN-like__clustered_with_nucl"/>
    <property type="match status" value="1"/>
</dbReference>
<evidence type="ECO:0000313" key="13">
    <source>
        <dbReference type="Proteomes" id="UP000008555"/>
    </source>
</evidence>
<dbReference type="Proteomes" id="UP000008555">
    <property type="component" value="Chromosome"/>
</dbReference>
<evidence type="ECO:0000256" key="5">
    <source>
        <dbReference type="ARBA" id="ARBA00022691"/>
    </source>
</evidence>
<dbReference type="SFLD" id="SFLDG01065">
    <property type="entry name" value="anaerobic_coproporphyrinogen-I"/>
    <property type="match status" value="1"/>
</dbReference>
<dbReference type="PROSITE" id="PS51918">
    <property type="entry name" value="RADICAL_SAM"/>
    <property type="match status" value="1"/>
</dbReference>
<dbReference type="EMBL" id="CP000733">
    <property type="protein sequence ID" value="ABS78155.1"/>
    <property type="molecule type" value="Genomic_DNA"/>
</dbReference>
<dbReference type="SMART" id="SM00729">
    <property type="entry name" value="Elp3"/>
    <property type="match status" value="1"/>
</dbReference>
<evidence type="ECO:0000256" key="2">
    <source>
        <dbReference type="ARBA" id="ARBA00006100"/>
    </source>
</evidence>
<keyword evidence="7 10" id="KW-0408">Iron</keyword>
<dbReference type="InterPro" id="IPR013785">
    <property type="entry name" value="Aldolase_TIM"/>
</dbReference>
<dbReference type="GO" id="GO:0006779">
    <property type="term" value="P:porphyrin-containing compound biosynthetic process"/>
    <property type="evidence" value="ECO:0007669"/>
    <property type="project" value="InterPro"/>
</dbReference>
<evidence type="ECO:0000256" key="1">
    <source>
        <dbReference type="ARBA" id="ARBA00001966"/>
    </source>
</evidence>
<evidence type="ECO:0000256" key="7">
    <source>
        <dbReference type="ARBA" id="ARBA00023004"/>
    </source>
</evidence>
<organism evidence="12 13">
    <name type="scientific">Coxiella burnetii (strain Dugway 5J108-111)</name>
    <dbReference type="NCBI Taxonomy" id="434922"/>
    <lineage>
        <taxon>Bacteria</taxon>
        <taxon>Pseudomonadati</taxon>
        <taxon>Pseudomonadota</taxon>
        <taxon>Gammaproteobacteria</taxon>
        <taxon>Legionellales</taxon>
        <taxon>Coxiellaceae</taxon>
        <taxon>Coxiella</taxon>
    </lineage>
</organism>
<dbReference type="InterPro" id="IPR010723">
    <property type="entry name" value="HemN_C"/>
</dbReference>
<dbReference type="NCBIfam" id="TIGR00539">
    <property type="entry name" value="hemN_rel"/>
    <property type="match status" value="1"/>
</dbReference>
<evidence type="ECO:0000256" key="6">
    <source>
        <dbReference type="ARBA" id="ARBA00022723"/>
    </source>
</evidence>
<feature type="domain" description="Radical SAM core" evidence="11">
    <location>
        <begin position="1"/>
        <end position="233"/>
    </location>
</feature>
<proteinExistence type="inferred from homology"/>
<dbReference type="SFLD" id="SFLDG01082">
    <property type="entry name" value="B12-binding_domain_containing"/>
    <property type="match status" value="1"/>
</dbReference>
<name>A9KGH1_COXBN</name>
<sequence>MSAIPLSFYIHMPWCIRKCPYCDFNSHALHQDLPEEAYINALINELRQQIALIEKRPIHTIFIGGGTPSLFSQTAYQKLFEEIKKQCLLKKEVEITLEANPGSVEQTKFRGYREIGINRLSIGVQSFQNDKLKVLGRIHSAEEAKQAINIAKQAGFENINVDLMFGLPDQKVNEALDDLQTALDLEPTHLSWYQLTLEPNTFFYKHPPALPTDDYIWEIQSKGRKLLRRDGFAHYEVSAYSRSNRFCQHNINYWEFGDYLGLGAGAHSKLTIQGKITRYWNIKNPRFYMDAQKPFIEGRQTLAPNELPLEFMMNALRLQKPIPLTLFTERTGLSPSVLVPWLETAKERNLLQCDNKYLTVTPLGHRFLNELLILL</sequence>